<accession>A0A1A8H574</accession>
<dbReference type="EMBL" id="HAEC01009684">
    <property type="protein sequence ID" value="SBQ77900.1"/>
    <property type="molecule type" value="Transcribed_RNA"/>
</dbReference>
<evidence type="ECO:0000313" key="1">
    <source>
        <dbReference type="EMBL" id="SBQ77900.1"/>
    </source>
</evidence>
<proteinExistence type="predicted"/>
<reference evidence="1" key="1">
    <citation type="submission" date="2016-05" db="EMBL/GenBank/DDBJ databases">
        <authorList>
            <person name="Lavstsen T."/>
            <person name="Jespersen J.S."/>
        </authorList>
    </citation>
    <scope>NUCLEOTIDE SEQUENCE</scope>
    <source>
        <tissue evidence="1">Brain</tissue>
    </source>
</reference>
<protein>
    <submittedName>
        <fullName evidence="1">von Willebrand factor D and EGF domains</fullName>
    </submittedName>
</protein>
<organism evidence="1">
    <name type="scientific">Nothobranchius korthausae</name>
    <dbReference type="NCBI Taxonomy" id="1143690"/>
    <lineage>
        <taxon>Eukaryota</taxon>
        <taxon>Metazoa</taxon>
        <taxon>Chordata</taxon>
        <taxon>Craniata</taxon>
        <taxon>Vertebrata</taxon>
        <taxon>Euteleostomi</taxon>
        <taxon>Actinopterygii</taxon>
        <taxon>Neopterygii</taxon>
        <taxon>Teleostei</taxon>
        <taxon>Neoteleostei</taxon>
        <taxon>Acanthomorphata</taxon>
        <taxon>Ovalentaria</taxon>
        <taxon>Atherinomorphae</taxon>
        <taxon>Cyprinodontiformes</taxon>
        <taxon>Nothobranchiidae</taxon>
        <taxon>Nothobranchius</taxon>
    </lineage>
</organism>
<name>A0A1A8H574_9TELE</name>
<gene>
    <name evidence="1" type="primary">VWDE</name>
</gene>
<reference evidence="1" key="2">
    <citation type="submission" date="2016-06" db="EMBL/GenBank/DDBJ databases">
        <title>The genome of a short-lived fish provides insights into sex chromosome evolution and the genetic control of aging.</title>
        <authorList>
            <person name="Reichwald K."/>
            <person name="Felder M."/>
            <person name="Petzold A."/>
            <person name="Koch P."/>
            <person name="Groth M."/>
            <person name="Platzer M."/>
        </authorList>
    </citation>
    <scope>NUCLEOTIDE SEQUENCE</scope>
    <source>
        <tissue evidence="1">Brain</tissue>
    </source>
</reference>
<feature type="non-terminal residue" evidence="1">
    <location>
        <position position="1"/>
    </location>
</feature>
<sequence>VCVCVCVWEGGGGVSKSRQCLKLTDLLNGRQTKDDQTLEKHRNPVRLTKALFNPDSFKTRIISSKFSAFPSSASLLVLR</sequence>
<dbReference type="AlphaFoldDB" id="A0A1A8H574"/>
<feature type="non-terminal residue" evidence="1">
    <location>
        <position position="79"/>
    </location>
</feature>